<feature type="region of interest" description="Disordered" evidence="1">
    <location>
        <begin position="123"/>
        <end position="144"/>
    </location>
</feature>
<dbReference type="EMBL" id="JAUSUN010000002">
    <property type="protein sequence ID" value="MDQ0412336.1"/>
    <property type="molecule type" value="Genomic_DNA"/>
</dbReference>
<evidence type="ECO:0000256" key="1">
    <source>
        <dbReference type="SAM" id="MobiDB-lite"/>
    </source>
</evidence>
<comment type="caution">
    <text evidence="3">The sequence shown here is derived from an EMBL/GenBank/DDBJ whole genome shotgun (WGS) entry which is preliminary data.</text>
</comment>
<gene>
    <name evidence="3" type="ORF">J2S25_000516</name>
</gene>
<accession>A0ABU0FR02</accession>
<evidence type="ECO:0000313" key="4">
    <source>
        <dbReference type="Proteomes" id="UP001242313"/>
    </source>
</evidence>
<evidence type="ECO:0000256" key="2">
    <source>
        <dbReference type="SAM" id="SignalP"/>
    </source>
</evidence>
<dbReference type="Proteomes" id="UP001242313">
    <property type="component" value="Unassembled WGS sequence"/>
</dbReference>
<feature type="chain" id="PRO_5046156610" evidence="2">
    <location>
        <begin position="27"/>
        <end position="144"/>
    </location>
</feature>
<feature type="signal peptide" evidence="2">
    <location>
        <begin position="1"/>
        <end position="26"/>
    </location>
</feature>
<name>A0ABU0FR02_9BACI</name>
<proteinExistence type="predicted"/>
<evidence type="ECO:0000313" key="3">
    <source>
        <dbReference type="EMBL" id="MDQ0412336.1"/>
    </source>
</evidence>
<organism evidence="3 4">
    <name type="scientific">Mesobacillus stamsii</name>
    <dbReference type="NCBI Taxonomy" id="225347"/>
    <lineage>
        <taxon>Bacteria</taxon>
        <taxon>Bacillati</taxon>
        <taxon>Bacillota</taxon>
        <taxon>Bacilli</taxon>
        <taxon>Bacillales</taxon>
        <taxon>Bacillaceae</taxon>
        <taxon>Mesobacillus</taxon>
    </lineage>
</organism>
<protein>
    <submittedName>
        <fullName evidence="3">Uncharacterized protein</fullName>
    </submittedName>
</protein>
<reference evidence="3 4" key="1">
    <citation type="submission" date="2023-07" db="EMBL/GenBank/DDBJ databases">
        <title>Genomic Encyclopedia of Type Strains, Phase IV (KMG-IV): sequencing the most valuable type-strain genomes for metagenomic binning, comparative biology and taxonomic classification.</title>
        <authorList>
            <person name="Goeker M."/>
        </authorList>
    </citation>
    <scope>NUCLEOTIDE SEQUENCE [LARGE SCALE GENOMIC DNA]</scope>
    <source>
        <strain evidence="3 4">DSM 19598</strain>
    </source>
</reference>
<sequence>MMKKTIITGALAAALIAAGGTGLYMASAKENAVNPAEFMKEQGIDFKNMANFMGDGNFGNMQEFMGEQGITVDEINQMRKSGDFEDMQKFMDDQNINFGQMQPYMQEMHPDLSTKDLEDMYKGMHGTGGASNSQNFQGMGNTGL</sequence>
<keyword evidence="4" id="KW-1185">Reference proteome</keyword>
<dbReference type="RefSeq" id="WP_307191168.1">
    <property type="nucleotide sequence ID" value="NZ_JAUSUN010000002.1"/>
</dbReference>
<feature type="compositionally biased region" description="Polar residues" evidence="1">
    <location>
        <begin position="130"/>
        <end position="144"/>
    </location>
</feature>
<keyword evidence="2" id="KW-0732">Signal</keyword>